<dbReference type="GO" id="GO:0016491">
    <property type="term" value="F:oxidoreductase activity"/>
    <property type="evidence" value="ECO:0007669"/>
    <property type="project" value="UniProtKB-KW"/>
</dbReference>
<dbReference type="InterPro" id="IPR036812">
    <property type="entry name" value="NAD(P)_OxRdtase_dom_sf"/>
</dbReference>
<dbReference type="InterPro" id="IPR023210">
    <property type="entry name" value="NADP_OxRdtase_dom"/>
</dbReference>
<evidence type="ECO:0000313" key="3">
    <source>
        <dbReference type="EMBL" id="SAK48575.1"/>
    </source>
</evidence>
<feature type="domain" description="NADP-dependent oxidoreductase" evidence="2">
    <location>
        <begin position="32"/>
        <end position="333"/>
    </location>
</feature>
<dbReference type="SUPFAM" id="SSF51430">
    <property type="entry name" value="NAD(P)-linked oxidoreductase"/>
    <property type="match status" value="1"/>
</dbReference>
<reference evidence="3" key="1">
    <citation type="submission" date="2016-01" db="EMBL/GenBank/DDBJ databases">
        <authorList>
            <person name="Peeters C."/>
        </authorList>
    </citation>
    <scope>NUCLEOTIDE SEQUENCE</scope>
    <source>
        <strain evidence="3">LMG 29320</strain>
    </source>
</reference>
<dbReference type="AlphaFoldDB" id="A0A157ZSV1"/>
<accession>A0A157ZSV1</accession>
<dbReference type="FunFam" id="3.20.20.100:FF:000004">
    <property type="entry name" value="Oxidoreductase, aldo/keto reductase"/>
    <property type="match status" value="1"/>
</dbReference>
<evidence type="ECO:0000259" key="2">
    <source>
        <dbReference type="Pfam" id="PF00248"/>
    </source>
</evidence>
<dbReference type="EMBL" id="FCNX02000002">
    <property type="protein sequence ID" value="SAK48575.1"/>
    <property type="molecule type" value="Genomic_DNA"/>
</dbReference>
<gene>
    <name evidence="3" type="ORF">AWB77_01048</name>
</gene>
<evidence type="ECO:0000313" key="4">
    <source>
        <dbReference type="Proteomes" id="UP000054903"/>
    </source>
</evidence>
<dbReference type="PANTHER" id="PTHR43364:SF4">
    <property type="entry name" value="NAD(P)-LINKED OXIDOREDUCTASE SUPERFAMILY PROTEIN"/>
    <property type="match status" value="1"/>
</dbReference>
<comment type="caution">
    <text evidence="3">The sequence shown here is derived from an EMBL/GenBank/DDBJ whole genome shotgun (WGS) entry which is preliminary data.</text>
</comment>
<protein>
    <submittedName>
        <fullName evidence="3">Aldo/keto reductase</fullName>
    </submittedName>
</protein>
<dbReference type="InterPro" id="IPR050523">
    <property type="entry name" value="AKR_Detox_Biosynth"/>
</dbReference>
<dbReference type="STRING" id="1777138.AWB77_01048"/>
<sequence>MSGCNADTSTLNDTNDMEYRQLGQSGLKLSTLTLGTMMFGGATDDATSARIIDQAAEHGVNSIDTADVYNGGESERVVGRHIARQRDRWVLATKLGNPLRDASGHADADVNAAGASRKHVLRAVDASLARLDTDYIDLVYLHREDHATPVEETVRALGDLIAAGKIRYYGLSNHRAWRIAEFAHIADALGVPRPVASQPLYNIANRQVEAEQLTAAHRYGLGVISYSPLARGVLTGKYQPGATPAADTRAGRNDRRLQQTEWRPESIELARRVHEHAASRGVTAGQFALAWVLNSRYVTSTIAGPRTEAQWQDYLPALDFRLDARDEAFVDALVATGHPSTPGFNDPGHPFFGRVPRHGTHDDAVTR</sequence>
<dbReference type="GO" id="GO:0005829">
    <property type="term" value="C:cytosol"/>
    <property type="evidence" value="ECO:0007669"/>
    <property type="project" value="UniProtKB-ARBA"/>
</dbReference>
<dbReference type="Proteomes" id="UP000054903">
    <property type="component" value="Unassembled WGS sequence"/>
</dbReference>
<name>A0A157ZSV1_9BURK</name>
<keyword evidence="4" id="KW-1185">Reference proteome</keyword>
<organism evidence="3 4">
    <name type="scientific">Caballeronia fortuita</name>
    <dbReference type="NCBI Taxonomy" id="1777138"/>
    <lineage>
        <taxon>Bacteria</taxon>
        <taxon>Pseudomonadati</taxon>
        <taxon>Pseudomonadota</taxon>
        <taxon>Betaproteobacteria</taxon>
        <taxon>Burkholderiales</taxon>
        <taxon>Burkholderiaceae</taxon>
        <taxon>Caballeronia</taxon>
    </lineage>
</organism>
<proteinExistence type="predicted"/>
<dbReference type="PANTHER" id="PTHR43364">
    <property type="entry name" value="NADH-SPECIFIC METHYLGLYOXAL REDUCTASE-RELATED"/>
    <property type="match status" value="1"/>
</dbReference>
<keyword evidence="1" id="KW-0560">Oxidoreductase</keyword>
<evidence type="ECO:0000256" key="1">
    <source>
        <dbReference type="ARBA" id="ARBA00023002"/>
    </source>
</evidence>
<dbReference type="Pfam" id="PF00248">
    <property type="entry name" value="Aldo_ket_red"/>
    <property type="match status" value="1"/>
</dbReference>
<dbReference type="Gene3D" id="3.20.20.100">
    <property type="entry name" value="NADP-dependent oxidoreductase domain"/>
    <property type="match status" value="1"/>
</dbReference>